<sequence>MYSKDEASQIKQAFWTAFGQYIAPQLSADGLRTNWINYKTGIRHLSFKMQADKRSAYIAIEIAHPDTCIQELMFEQFKELKNVLKSTVNEDWEWQLHTVDESHKTISRIYKELPNISIFNRNDWPALISFFKPRIIALDEFWSIAQYSFEVFK</sequence>
<evidence type="ECO:0000259" key="1">
    <source>
        <dbReference type="Pfam" id="PF14088"/>
    </source>
</evidence>
<dbReference type="STRING" id="1391627.SAMN05216464_101132"/>
<dbReference type="EMBL" id="FNAI01000001">
    <property type="protein sequence ID" value="SDD22680.1"/>
    <property type="molecule type" value="Genomic_DNA"/>
</dbReference>
<dbReference type="Proteomes" id="UP000199072">
    <property type="component" value="Unassembled WGS sequence"/>
</dbReference>
<name>A0A1G6T0H4_9SPHI</name>
<organism evidence="2 3">
    <name type="scientific">Mucilaginibacter pineti</name>
    <dbReference type="NCBI Taxonomy" id="1391627"/>
    <lineage>
        <taxon>Bacteria</taxon>
        <taxon>Pseudomonadati</taxon>
        <taxon>Bacteroidota</taxon>
        <taxon>Sphingobacteriia</taxon>
        <taxon>Sphingobacteriales</taxon>
        <taxon>Sphingobacteriaceae</taxon>
        <taxon>Mucilaginibacter</taxon>
    </lineage>
</organism>
<reference evidence="2 3" key="1">
    <citation type="submission" date="2016-10" db="EMBL/GenBank/DDBJ databases">
        <authorList>
            <person name="de Groot N.N."/>
        </authorList>
    </citation>
    <scope>NUCLEOTIDE SEQUENCE [LARGE SCALE GENOMIC DNA]</scope>
    <source>
        <strain evidence="2 3">47C3B</strain>
    </source>
</reference>
<dbReference type="OrthoDB" id="1467516at2"/>
<accession>A0A1G6T0H4</accession>
<evidence type="ECO:0000313" key="3">
    <source>
        <dbReference type="Proteomes" id="UP000199072"/>
    </source>
</evidence>
<gene>
    <name evidence="2" type="ORF">SAMN05216464_101132</name>
</gene>
<feature type="domain" description="DUF4268" evidence="1">
    <location>
        <begin position="10"/>
        <end position="143"/>
    </location>
</feature>
<dbReference type="RefSeq" id="WP_091142518.1">
    <property type="nucleotide sequence ID" value="NZ_FNAI01000001.1"/>
</dbReference>
<keyword evidence="3" id="KW-1185">Reference proteome</keyword>
<dbReference type="AlphaFoldDB" id="A0A1G6T0H4"/>
<protein>
    <recommendedName>
        <fullName evidence="1">DUF4268 domain-containing protein</fullName>
    </recommendedName>
</protein>
<evidence type="ECO:0000313" key="2">
    <source>
        <dbReference type="EMBL" id="SDD22680.1"/>
    </source>
</evidence>
<dbReference type="Pfam" id="PF14088">
    <property type="entry name" value="DUF4268"/>
    <property type="match status" value="1"/>
</dbReference>
<proteinExistence type="predicted"/>
<dbReference type="InterPro" id="IPR025364">
    <property type="entry name" value="DUF4268"/>
</dbReference>